<reference evidence="8 9" key="1">
    <citation type="submission" date="2016-11" db="EMBL/GenBank/DDBJ databases">
        <authorList>
            <person name="Jaros S."/>
            <person name="Januszkiewicz K."/>
            <person name="Wedrychowicz H."/>
        </authorList>
    </citation>
    <scope>NUCLEOTIDE SEQUENCE [LARGE SCALE GENOMIC DNA]</scope>
    <source>
        <strain evidence="8 9">DSM 17459</strain>
    </source>
</reference>
<accession>A0A1M5C079</accession>
<dbReference type="STRING" id="1122155.SAMN02745158_03900"/>
<dbReference type="InterPro" id="IPR050957">
    <property type="entry name" value="BMP_lipoprotein"/>
</dbReference>
<evidence type="ECO:0000256" key="6">
    <source>
        <dbReference type="SAM" id="SignalP"/>
    </source>
</evidence>
<keyword evidence="2" id="KW-1003">Cell membrane</keyword>
<feature type="signal peptide" evidence="6">
    <location>
        <begin position="1"/>
        <end position="23"/>
    </location>
</feature>
<feature type="domain" description="ABC transporter substrate-binding protein PnrA-like" evidence="7">
    <location>
        <begin position="50"/>
        <end position="369"/>
    </location>
</feature>
<dbReference type="GO" id="GO:0005886">
    <property type="term" value="C:plasma membrane"/>
    <property type="evidence" value="ECO:0007669"/>
    <property type="project" value="UniProtKB-SubCell"/>
</dbReference>
<evidence type="ECO:0000313" key="9">
    <source>
        <dbReference type="Proteomes" id="UP000184245"/>
    </source>
</evidence>
<evidence type="ECO:0000256" key="3">
    <source>
        <dbReference type="ARBA" id="ARBA00022729"/>
    </source>
</evidence>
<dbReference type="AlphaFoldDB" id="A0A1M5C079"/>
<keyword evidence="5" id="KW-0449">Lipoprotein</keyword>
<feature type="chain" id="PRO_5039011550" evidence="6">
    <location>
        <begin position="24"/>
        <end position="398"/>
    </location>
</feature>
<keyword evidence="9" id="KW-1185">Reference proteome</keyword>
<sequence length="398" mass="42255">MKKGTKKFLGGLLAAVMAVGMLAGCGGDSGKEDGKEAAAGGSDVKMAIVCSNSGQNDNGYNQSACTEGKEIAKELGAECKIVEPVNGVPAALETLAEDGYNLIFSLEYDFDALIKGVGGAKPIAEQYPDTWFVVFNDNPNRDDKGETIHDNVISVLFDVHEASYLAGYLSVYMNENMDKLFPEGYSLTPLDQSRGIGFIGGTNSNGILFYSYGFIQGINKAAEELNVNYDYYAKYDAGFTDPALGSTVAGTFYESGANVVFADAGVVGDGITSKAKEVGKIAIQTDANLDDQQPGHVLTSVLKITGVPVKTITQAFADGKINEMEKEQSYNLASGATGITDLAEMSKHVADSAAWDEIKAKTDEISKQIQDGSIDVVNKQIGEEFDPATCPHVTIKTE</sequence>
<name>A0A1M5C079_9CLOT</name>
<protein>
    <submittedName>
        <fullName evidence="8">Basic membrane protein A</fullName>
    </submittedName>
</protein>
<dbReference type="OrthoDB" id="9769871at2"/>
<keyword evidence="3 6" id="KW-0732">Signal</keyword>
<dbReference type="RefSeq" id="WP_072854446.1">
    <property type="nucleotide sequence ID" value="NZ_FQVI01000032.1"/>
</dbReference>
<dbReference type="Proteomes" id="UP000184245">
    <property type="component" value="Unassembled WGS sequence"/>
</dbReference>
<evidence type="ECO:0000259" key="7">
    <source>
        <dbReference type="Pfam" id="PF02608"/>
    </source>
</evidence>
<evidence type="ECO:0000256" key="5">
    <source>
        <dbReference type="ARBA" id="ARBA00023288"/>
    </source>
</evidence>
<dbReference type="EMBL" id="FQVI01000032">
    <property type="protein sequence ID" value="SHF48095.1"/>
    <property type="molecule type" value="Genomic_DNA"/>
</dbReference>
<keyword evidence="4" id="KW-0472">Membrane</keyword>
<dbReference type="PROSITE" id="PS51257">
    <property type="entry name" value="PROKAR_LIPOPROTEIN"/>
    <property type="match status" value="1"/>
</dbReference>
<evidence type="ECO:0000256" key="1">
    <source>
        <dbReference type="ARBA" id="ARBA00004236"/>
    </source>
</evidence>
<dbReference type="PANTHER" id="PTHR34296:SF2">
    <property type="entry name" value="ABC TRANSPORTER GUANOSINE-BINDING PROTEIN NUPN"/>
    <property type="match status" value="1"/>
</dbReference>
<dbReference type="InterPro" id="IPR003760">
    <property type="entry name" value="PnrA-like"/>
</dbReference>
<gene>
    <name evidence="8" type="ORF">SAMN02745158_03900</name>
</gene>
<dbReference type="CDD" id="cd06354">
    <property type="entry name" value="PBP1_PrnA-like"/>
    <property type="match status" value="1"/>
</dbReference>
<dbReference type="Pfam" id="PF02608">
    <property type="entry name" value="Bmp"/>
    <property type="match status" value="1"/>
</dbReference>
<evidence type="ECO:0000256" key="2">
    <source>
        <dbReference type="ARBA" id="ARBA00022475"/>
    </source>
</evidence>
<comment type="subcellular location">
    <subcellularLocation>
        <location evidence="1">Cell membrane</location>
    </subcellularLocation>
</comment>
<evidence type="ECO:0000256" key="4">
    <source>
        <dbReference type="ARBA" id="ARBA00023136"/>
    </source>
</evidence>
<dbReference type="PANTHER" id="PTHR34296">
    <property type="entry name" value="TRANSCRIPTIONAL ACTIVATOR PROTEIN MED"/>
    <property type="match status" value="1"/>
</dbReference>
<organism evidence="8 9">
    <name type="scientific">Lactonifactor longoviformis DSM 17459</name>
    <dbReference type="NCBI Taxonomy" id="1122155"/>
    <lineage>
        <taxon>Bacteria</taxon>
        <taxon>Bacillati</taxon>
        <taxon>Bacillota</taxon>
        <taxon>Clostridia</taxon>
        <taxon>Eubacteriales</taxon>
        <taxon>Clostridiaceae</taxon>
        <taxon>Lactonifactor</taxon>
    </lineage>
</organism>
<evidence type="ECO:0000313" key="8">
    <source>
        <dbReference type="EMBL" id="SHF48095.1"/>
    </source>
</evidence>
<proteinExistence type="predicted"/>
<dbReference type="Gene3D" id="3.40.50.2300">
    <property type="match status" value="2"/>
</dbReference>